<dbReference type="InterPro" id="IPR007156">
    <property type="entry name" value="MamQ_LemA"/>
</dbReference>
<dbReference type="RefSeq" id="WP_004330337.1">
    <property type="nucleotide sequence ID" value="NC_015501.1"/>
</dbReference>
<sequence length="206" mass="23206">MTNQATAPKSRRGLTTTIIIVAVVLLLVFWGVGQYNSIVVLDEQVNTSWSQVENQYQRRADLIPNLVETVKGYASHERETLEGVINARAKASQPIVPSGEGMTQEQLNQFQQAQGDLTSALSKLMVVVERYPELKADENFRQLQAQLEGTENRITTARMDFNNQAQQYNTKIRHFPTNICAGIFGFRQRPYFQAEAGAEQAPQVKF</sequence>
<keyword evidence="6" id="KW-0175">Coiled coil</keyword>
<accession>F4KNB6</accession>
<proteinExistence type="inferred from homology"/>
<dbReference type="PANTHER" id="PTHR34478">
    <property type="entry name" value="PROTEIN LEMA"/>
    <property type="match status" value="1"/>
</dbReference>
<evidence type="ECO:0000256" key="1">
    <source>
        <dbReference type="ARBA" id="ARBA00004167"/>
    </source>
</evidence>
<evidence type="ECO:0000256" key="6">
    <source>
        <dbReference type="SAM" id="Coils"/>
    </source>
</evidence>
<dbReference type="PANTHER" id="PTHR34478:SF2">
    <property type="entry name" value="MEMBRANE PROTEIN"/>
    <property type="match status" value="1"/>
</dbReference>
<dbReference type="Pfam" id="PF04011">
    <property type="entry name" value="LemA"/>
    <property type="match status" value="1"/>
</dbReference>
<comment type="similarity">
    <text evidence="2">Belongs to the LemA family.</text>
</comment>
<dbReference type="SUPFAM" id="SSF140478">
    <property type="entry name" value="LemA-like"/>
    <property type="match status" value="1"/>
</dbReference>
<dbReference type="InterPro" id="IPR023353">
    <property type="entry name" value="LemA-like_dom_sf"/>
</dbReference>
<dbReference type="OrthoDB" id="9804152at2"/>
<feature type="transmembrane region" description="Helical" evidence="7">
    <location>
        <begin position="12"/>
        <end position="32"/>
    </location>
</feature>
<evidence type="ECO:0000256" key="5">
    <source>
        <dbReference type="ARBA" id="ARBA00023136"/>
    </source>
</evidence>
<evidence type="ECO:0000256" key="3">
    <source>
        <dbReference type="ARBA" id="ARBA00022692"/>
    </source>
</evidence>
<dbReference type="EMBL" id="CP002689">
    <property type="protein sequence ID" value="AEE13427.1"/>
    <property type="molecule type" value="Genomic_DNA"/>
</dbReference>
<feature type="coiled-coil region" evidence="6">
    <location>
        <begin position="133"/>
        <end position="160"/>
    </location>
</feature>
<dbReference type="STRING" id="879243.Poras_1494"/>
<keyword evidence="3 7" id="KW-0812">Transmembrane</keyword>
<evidence type="ECO:0000256" key="7">
    <source>
        <dbReference type="SAM" id="Phobius"/>
    </source>
</evidence>
<dbReference type="AlphaFoldDB" id="F4KNB6"/>
<dbReference type="HOGENOM" id="CLU_056714_0_1_10"/>
<comment type="subcellular location">
    <subcellularLocation>
        <location evidence="1">Membrane</location>
        <topology evidence="1">Single-pass membrane protein</topology>
    </subcellularLocation>
</comment>
<name>F4KNB6_PORAD</name>
<dbReference type="Gene3D" id="1.20.1440.20">
    <property type="entry name" value="LemA-like domain"/>
    <property type="match status" value="1"/>
</dbReference>
<dbReference type="GO" id="GO:0016020">
    <property type="term" value="C:membrane"/>
    <property type="evidence" value="ECO:0007669"/>
    <property type="project" value="UniProtKB-SubCell"/>
</dbReference>
<gene>
    <name evidence="8" type="ordered locus">Poras_1494</name>
</gene>
<protein>
    <submittedName>
        <fullName evidence="8">LemA family protein</fullName>
    </submittedName>
</protein>
<keyword evidence="4 7" id="KW-1133">Transmembrane helix</keyword>
<dbReference type="KEGG" id="pah:Poras_1494"/>
<dbReference type="eggNOG" id="COG1704">
    <property type="taxonomic scope" value="Bacteria"/>
</dbReference>
<organism evidence="8 9">
    <name type="scientific">Porphyromonas asaccharolytica (strain ATCC 25260 / DSM 20707 / BCRC 10618 / CCUG 7834 / JCM 6326 / LMG 13178 / VPI 4198 / B440)</name>
    <name type="common">Bacteroides asaccharolyticus</name>
    <dbReference type="NCBI Taxonomy" id="879243"/>
    <lineage>
        <taxon>Bacteria</taxon>
        <taxon>Pseudomonadati</taxon>
        <taxon>Bacteroidota</taxon>
        <taxon>Bacteroidia</taxon>
        <taxon>Bacteroidales</taxon>
        <taxon>Porphyromonadaceae</taxon>
        <taxon>Porphyromonas</taxon>
    </lineage>
</organism>
<keyword evidence="9" id="KW-1185">Reference proteome</keyword>
<keyword evidence="5 7" id="KW-0472">Membrane</keyword>
<evidence type="ECO:0000256" key="4">
    <source>
        <dbReference type="ARBA" id="ARBA00022989"/>
    </source>
</evidence>
<reference evidence="9" key="1">
    <citation type="submission" date="2011-04" db="EMBL/GenBank/DDBJ databases">
        <title>The complete genome of Porphyromonas asaccharolytica DSM 20707.</title>
        <authorList>
            <person name="Lucas S."/>
            <person name="Han J."/>
            <person name="Lapidus A."/>
            <person name="Bruce D."/>
            <person name="Goodwin L."/>
            <person name="Pitluck S."/>
            <person name="Peters L."/>
            <person name="Kyrpides N."/>
            <person name="Mavromatis K."/>
            <person name="Ivanova N."/>
            <person name="Ovchinnikova G."/>
            <person name="Pagani I."/>
            <person name="Lu M."/>
            <person name="Detter J.C."/>
            <person name="Tapia R."/>
            <person name="Han C."/>
            <person name="Land M."/>
            <person name="Hauser L."/>
            <person name="Markowitz V."/>
            <person name="Cheng J.-F."/>
            <person name="Hugenholtz P."/>
            <person name="Woyke T."/>
            <person name="Wu D."/>
            <person name="Gronow S."/>
            <person name="Wellnitz S."/>
            <person name="Brambilla E."/>
            <person name="Klenk H.-P."/>
            <person name="Eisen J.A."/>
        </authorList>
    </citation>
    <scope>NUCLEOTIDE SEQUENCE [LARGE SCALE GENOMIC DNA]</scope>
    <source>
        <strain evidence="9">ATCC 25260 / DSM 20707 / VPI 4198</strain>
    </source>
</reference>
<dbReference type="Proteomes" id="UP000006545">
    <property type="component" value="Chromosome"/>
</dbReference>
<evidence type="ECO:0000256" key="2">
    <source>
        <dbReference type="ARBA" id="ARBA00008854"/>
    </source>
</evidence>
<evidence type="ECO:0000313" key="9">
    <source>
        <dbReference type="Proteomes" id="UP000006545"/>
    </source>
</evidence>
<evidence type="ECO:0000313" key="8">
    <source>
        <dbReference type="EMBL" id="AEE13427.1"/>
    </source>
</evidence>